<keyword evidence="1" id="KW-1133">Transmembrane helix</keyword>
<organism evidence="2 3">
    <name type="scientific">Periweissella fabaria</name>
    <dbReference type="NCBI Taxonomy" id="546157"/>
    <lineage>
        <taxon>Bacteria</taxon>
        <taxon>Bacillati</taxon>
        <taxon>Bacillota</taxon>
        <taxon>Bacilli</taxon>
        <taxon>Lactobacillales</taxon>
        <taxon>Lactobacillaceae</taxon>
        <taxon>Periweissella</taxon>
    </lineage>
</organism>
<dbReference type="EMBL" id="CAKKNS010000005">
    <property type="protein sequence ID" value="CAH0417013.1"/>
    <property type="molecule type" value="Genomic_DNA"/>
</dbReference>
<dbReference type="Proteomes" id="UP000789707">
    <property type="component" value="Unassembled WGS sequence"/>
</dbReference>
<evidence type="ECO:0000313" key="2">
    <source>
        <dbReference type="EMBL" id="CAH0417013.1"/>
    </source>
</evidence>
<evidence type="ECO:0000313" key="3">
    <source>
        <dbReference type="Proteomes" id="UP000789707"/>
    </source>
</evidence>
<evidence type="ECO:0000256" key="1">
    <source>
        <dbReference type="SAM" id="Phobius"/>
    </source>
</evidence>
<comment type="caution">
    <text evidence="2">The sequence shown here is derived from an EMBL/GenBank/DDBJ whole genome shotgun (WGS) entry which is preliminary data.</text>
</comment>
<feature type="transmembrane region" description="Helical" evidence="1">
    <location>
        <begin position="12"/>
        <end position="28"/>
    </location>
</feature>
<keyword evidence="3" id="KW-1185">Reference proteome</keyword>
<dbReference type="RefSeq" id="WP_230097047.1">
    <property type="nucleotide sequence ID" value="NZ_CAKKNS010000005.1"/>
</dbReference>
<evidence type="ECO:0008006" key="4">
    <source>
        <dbReference type="Google" id="ProtNLM"/>
    </source>
</evidence>
<proteinExistence type="predicted"/>
<gene>
    <name evidence="2" type="ORF">WFA24289_01330</name>
</gene>
<accession>A0ABM8Z833</accession>
<name>A0ABM8Z833_9LACO</name>
<keyword evidence="1" id="KW-0812">Transmembrane</keyword>
<sequence length="211" mass="22834">MLTTKRRNTTMVIFLILCIVLGIGFYFYRAQSNLTHYQVDIPTNDAVQNIKLASGGNDINISFVNTGTSTIKLDAYVTPAFIKQDEIIQKQADALNLNFNNSQGHRLFNAKKARHTVNLAIPITATTKLKTVILNSNGGNVHLSNISQPHTVIVNSNGGDVYLTSQDALALNLNIVTDGGKNAFADNGRGNVNNGGKLIINTHGGDVIRSK</sequence>
<protein>
    <recommendedName>
        <fullName evidence="4">Adhesin domain-containing protein</fullName>
    </recommendedName>
</protein>
<keyword evidence="1" id="KW-0472">Membrane</keyword>
<reference evidence="2 3" key="1">
    <citation type="submission" date="2021-11" db="EMBL/GenBank/DDBJ databases">
        <authorList>
            <person name="Depoorter E."/>
        </authorList>
    </citation>
    <scope>NUCLEOTIDE SEQUENCE [LARGE SCALE GENOMIC DNA]</scope>
    <source>
        <strain evidence="2 3">LMG 24289</strain>
    </source>
</reference>